<evidence type="ECO:0000256" key="5">
    <source>
        <dbReference type="SAM" id="SignalP"/>
    </source>
</evidence>
<dbReference type="InterPro" id="IPR024079">
    <property type="entry name" value="MetalloPept_cat_dom_sf"/>
</dbReference>
<feature type="chain" id="PRO_5036804828" evidence="5">
    <location>
        <begin position="23"/>
        <end position="329"/>
    </location>
</feature>
<dbReference type="GO" id="GO:0008270">
    <property type="term" value="F:zinc ion binding"/>
    <property type="evidence" value="ECO:0007669"/>
    <property type="project" value="InterPro"/>
</dbReference>
<dbReference type="AlphaFoldDB" id="A0A927B731"/>
<dbReference type="EMBL" id="JACXAA010000015">
    <property type="protein sequence ID" value="MBD2756905.1"/>
    <property type="molecule type" value="Genomic_DNA"/>
</dbReference>
<evidence type="ECO:0000259" key="6">
    <source>
        <dbReference type="Pfam" id="PF00413"/>
    </source>
</evidence>
<feature type="signal peptide" evidence="5">
    <location>
        <begin position="1"/>
        <end position="22"/>
    </location>
</feature>
<keyword evidence="8" id="KW-1185">Reference proteome</keyword>
<evidence type="ECO:0000256" key="4">
    <source>
        <dbReference type="ARBA" id="ARBA00022833"/>
    </source>
</evidence>
<dbReference type="GO" id="GO:0006508">
    <property type="term" value="P:proteolysis"/>
    <property type="evidence" value="ECO:0007669"/>
    <property type="project" value="UniProtKB-KW"/>
</dbReference>
<evidence type="ECO:0000313" key="7">
    <source>
        <dbReference type="EMBL" id="MBD2756905.1"/>
    </source>
</evidence>
<evidence type="ECO:0000313" key="8">
    <source>
        <dbReference type="Proteomes" id="UP000653797"/>
    </source>
</evidence>
<keyword evidence="5" id="KW-0732">Signal</keyword>
<dbReference type="Gene3D" id="2.60.120.430">
    <property type="entry name" value="Galactose-binding lectin"/>
    <property type="match status" value="1"/>
</dbReference>
<gene>
    <name evidence="7" type="ORF">IC230_28760</name>
</gene>
<dbReference type="Proteomes" id="UP000653797">
    <property type="component" value="Unassembled WGS sequence"/>
</dbReference>
<keyword evidence="7" id="KW-0482">Metalloprotease</keyword>
<dbReference type="RefSeq" id="WP_191042530.1">
    <property type="nucleotide sequence ID" value="NZ_JACXAA010000015.1"/>
</dbReference>
<sequence>MLSTLLRSTLALLLIWALFSQCQDEPPAAVKQVYVSADRNETARRPSTECNFRYTVLNSFDKLNNDSQREAIRTGFTVWQQMCPNLGFLDFQATDRAHLVVRFVDPSEFPMPYMVAPVGLMDGRTGVGGTLRKESNGTYSLLLSNTFNWDKNSLTKAVAYHAGLFLGMPTSTEPGSLMALQFLDQPVVRSKADSVAINSLYKSTCTDLTVSYLPLTLKVSGPISKTIQLYKPGMISIKANGQMKVGDIVGTVGPEGATVFPVLPGYNKVSAMFHAALMYKINNEADWRYWADNQTFKVDNKQVVDLTFDINDDDQKNNTGAFTVVIDYQ</sequence>
<accession>A0A927B731</accession>
<feature type="domain" description="Peptidase M10 metallopeptidase" evidence="6">
    <location>
        <begin position="51"/>
        <end position="201"/>
    </location>
</feature>
<dbReference type="GO" id="GO:0031012">
    <property type="term" value="C:extracellular matrix"/>
    <property type="evidence" value="ECO:0007669"/>
    <property type="project" value="InterPro"/>
</dbReference>
<keyword evidence="2" id="KW-0479">Metal-binding</keyword>
<dbReference type="SUPFAM" id="SSF55486">
    <property type="entry name" value="Metalloproteases ('zincins'), catalytic domain"/>
    <property type="match status" value="1"/>
</dbReference>
<comment type="caution">
    <text evidence="7">The sequence shown here is derived from an EMBL/GenBank/DDBJ whole genome shotgun (WGS) entry which is preliminary data.</text>
</comment>
<keyword evidence="1" id="KW-0645">Protease</keyword>
<dbReference type="Pfam" id="PF00413">
    <property type="entry name" value="Peptidase_M10"/>
    <property type="match status" value="1"/>
</dbReference>
<protein>
    <submittedName>
        <fullName evidence="7">Matrixin family metalloprotease</fullName>
    </submittedName>
</protein>
<keyword evidence="4" id="KW-0862">Zinc</keyword>
<evidence type="ECO:0000256" key="1">
    <source>
        <dbReference type="ARBA" id="ARBA00022670"/>
    </source>
</evidence>
<name>A0A927B731_9BACT</name>
<evidence type="ECO:0000256" key="3">
    <source>
        <dbReference type="ARBA" id="ARBA00022801"/>
    </source>
</evidence>
<proteinExistence type="predicted"/>
<dbReference type="InterPro" id="IPR001818">
    <property type="entry name" value="Pept_M10_metallopeptidase"/>
</dbReference>
<organism evidence="7 8">
    <name type="scientific">Spirosoma validum</name>
    <dbReference type="NCBI Taxonomy" id="2771355"/>
    <lineage>
        <taxon>Bacteria</taxon>
        <taxon>Pseudomonadati</taxon>
        <taxon>Bacteroidota</taxon>
        <taxon>Cytophagia</taxon>
        <taxon>Cytophagales</taxon>
        <taxon>Cytophagaceae</taxon>
        <taxon>Spirosoma</taxon>
    </lineage>
</organism>
<dbReference type="GO" id="GO:0004222">
    <property type="term" value="F:metalloendopeptidase activity"/>
    <property type="evidence" value="ECO:0007669"/>
    <property type="project" value="InterPro"/>
</dbReference>
<keyword evidence="3" id="KW-0378">Hydrolase</keyword>
<dbReference type="Gene3D" id="3.40.390.10">
    <property type="entry name" value="Collagenase (Catalytic Domain)"/>
    <property type="match status" value="1"/>
</dbReference>
<reference evidence="7" key="1">
    <citation type="submission" date="2020-09" db="EMBL/GenBank/DDBJ databases">
        <authorList>
            <person name="Kim M.K."/>
        </authorList>
    </citation>
    <scope>NUCLEOTIDE SEQUENCE</scope>
    <source>
        <strain evidence="7">BT704</strain>
    </source>
</reference>
<evidence type="ECO:0000256" key="2">
    <source>
        <dbReference type="ARBA" id="ARBA00022723"/>
    </source>
</evidence>